<dbReference type="AlphaFoldDB" id="A0A1E8PVD8"/>
<gene>
    <name evidence="1" type="ORF">BA896_012650</name>
</gene>
<dbReference type="EMBL" id="MAQB02000001">
    <property type="protein sequence ID" value="OFJ49589.1"/>
    <property type="molecule type" value="Genomic_DNA"/>
</dbReference>
<evidence type="ECO:0000313" key="1">
    <source>
        <dbReference type="EMBL" id="OFJ49589.1"/>
    </source>
</evidence>
<organism evidence="1 2">
    <name type="scientific">Janthinobacterium lividum</name>
    <dbReference type="NCBI Taxonomy" id="29581"/>
    <lineage>
        <taxon>Bacteria</taxon>
        <taxon>Pseudomonadati</taxon>
        <taxon>Pseudomonadota</taxon>
        <taxon>Betaproteobacteria</taxon>
        <taxon>Burkholderiales</taxon>
        <taxon>Oxalobacteraceae</taxon>
        <taxon>Janthinobacterium</taxon>
    </lineage>
</organism>
<sequence>MEVKDEAVFENVGQAVHVSFLIMAQEAKQDAPLRAALIKAMESVQLNGRQRCWLEQLRGASTGSINFGGLDGNEVRAQCALVLQAVKHRLPATEMWVLQAKYGQTDFEDVDGKRRYAFSVERIEAIRGLADWFRPMFPGLSPHAIDCMLGRLFANHKQLDITVRDLAKSFGASHMTYQRASTKMHGHVRELEQMAYSRLAPSFVADGVVEEFLQ</sequence>
<accession>A0A1E8PVD8</accession>
<protein>
    <submittedName>
        <fullName evidence="1">Uncharacterized protein</fullName>
    </submittedName>
</protein>
<evidence type="ECO:0000313" key="2">
    <source>
        <dbReference type="Proteomes" id="UP000092634"/>
    </source>
</evidence>
<name>A0A1E8PVD8_9BURK</name>
<proteinExistence type="predicted"/>
<dbReference type="Proteomes" id="UP000092634">
    <property type="component" value="Unassembled WGS sequence"/>
</dbReference>
<reference evidence="1 2" key="1">
    <citation type="submission" date="2016-10" db="EMBL/GenBank/DDBJ databases">
        <title>Updated version of Genome Assembly of Janthinobacterium lividum ERGS5:01.</title>
        <authorList>
            <person name="Kumar R."/>
            <person name="Acharya V."/>
            <person name="Singh D."/>
        </authorList>
    </citation>
    <scope>NUCLEOTIDE SEQUENCE [LARGE SCALE GENOMIC DNA]</scope>
    <source>
        <strain evidence="1 2">ERGS5:01</strain>
    </source>
</reference>
<comment type="caution">
    <text evidence="1">The sequence shown here is derived from an EMBL/GenBank/DDBJ whole genome shotgun (WGS) entry which is preliminary data.</text>
</comment>